<dbReference type="InterPro" id="IPR013560">
    <property type="entry name" value="DUF1722"/>
</dbReference>
<evidence type="ECO:0000256" key="1">
    <source>
        <dbReference type="ARBA" id="ARBA00022722"/>
    </source>
</evidence>
<evidence type="ECO:0000256" key="6">
    <source>
        <dbReference type="ARBA" id="ARBA00023204"/>
    </source>
</evidence>
<dbReference type="Proteomes" id="UP000243255">
    <property type="component" value="Unassembled WGS sequence"/>
</dbReference>
<evidence type="ECO:0000256" key="3">
    <source>
        <dbReference type="ARBA" id="ARBA00022763"/>
    </source>
</evidence>
<keyword evidence="4" id="KW-0228">DNA excision</keyword>
<keyword evidence="9" id="KW-1185">Reference proteome</keyword>
<sequence>MKIGYACLTEGVPNTNFKRCTLKNANRDNLLKIIEHNLDSLENIIKYNIKNNIKLFRITSDLIPFGSSPANDIPWWDVFSSKLCSIGEKIKNSGMRVSMHPGQYTVLNSPNEDVVKRAIEDLNYHNRVLDSLGAGIDNKIILHIGGVYNNKGKAVEGFIDNFQLLDNKVKQRIVIENDDKSFNIGEVLKIGQTLNIPVVYDNLHNRVLPYDLSKDDKYWISLCSETWNKEDGVQKIHYSQQDVNKRKGAHSSTIDIKKFTEFIEEIDLDVDIMLEVKDKNLSTLKCINYIREDKKVSNLEMEWSKYKYTILEHSNAHYNRIRELLKNKDEYPVLEFYNLIDEALKKEETIGSTINALLHVWGYFKSNATEVEKNKFTKYIKGYEDGRNSKKPIKDFLCKMALKYEEYYLLNSYYFYL</sequence>
<dbReference type="PANTHER" id="PTHR31290:SF5">
    <property type="entry name" value="UV-DAMAGE ENDONUCLEASE"/>
    <property type="match status" value="1"/>
</dbReference>
<accession>A0A1M5JJB4</accession>
<dbReference type="Pfam" id="PF08349">
    <property type="entry name" value="DUF1722"/>
    <property type="match status" value="1"/>
</dbReference>
<organism evidence="8 9">
    <name type="scientific">Asaccharospora irregularis DSM 2635</name>
    <dbReference type="NCBI Taxonomy" id="1121321"/>
    <lineage>
        <taxon>Bacteria</taxon>
        <taxon>Bacillati</taxon>
        <taxon>Bacillota</taxon>
        <taxon>Clostridia</taxon>
        <taxon>Peptostreptococcales</taxon>
        <taxon>Peptostreptococcaceae</taxon>
        <taxon>Asaccharospora</taxon>
    </lineage>
</organism>
<keyword evidence="2 8" id="KW-0255">Endonuclease</keyword>
<dbReference type="InterPro" id="IPR036237">
    <property type="entry name" value="Xyl_isomerase-like_sf"/>
</dbReference>
<proteinExistence type="predicted"/>
<dbReference type="NCBIfam" id="TIGR00629">
    <property type="entry name" value="uvde"/>
    <property type="match status" value="1"/>
</dbReference>
<protein>
    <submittedName>
        <fullName evidence="8">UV-damage endonuclease</fullName>
    </submittedName>
</protein>
<gene>
    <name evidence="8" type="ORF">SAMN04488530_101174</name>
</gene>
<evidence type="ECO:0000313" key="9">
    <source>
        <dbReference type="Proteomes" id="UP000243255"/>
    </source>
</evidence>
<dbReference type="STRING" id="1121321.SAMN04488530_101174"/>
<name>A0A1M5JJB4_9FIRM</name>
<evidence type="ECO:0000259" key="7">
    <source>
        <dbReference type="Pfam" id="PF08349"/>
    </source>
</evidence>
<dbReference type="SUPFAM" id="SSF51658">
    <property type="entry name" value="Xylose isomerase-like"/>
    <property type="match status" value="1"/>
</dbReference>
<dbReference type="Pfam" id="PF03851">
    <property type="entry name" value="UvdE"/>
    <property type="match status" value="1"/>
</dbReference>
<reference evidence="9" key="1">
    <citation type="submission" date="2016-11" db="EMBL/GenBank/DDBJ databases">
        <authorList>
            <person name="Varghese N."/>
            <person name="Submissions S."/>
        </authorList>
    </citation>
    <scope>NUCLEOTIDE SEQUENCE [LARGE SCALE GENOMIC DNA]</scope>
    <source>
        <strain evidence="9">DSM 2635</strain>
    </source>
</reference>
<evidence type="ECO:0000256" key="4">
    <source>
        <dbReference type="ARBA" id="ARBA00022769"/>
    </source>
</evidence>
<keyword evidence="5" id="KW-0378">Hydrolase</keyword>
<keyword evidence="1" id="KW-0540">Nuclease</keyword>
<evidence type="ECO:0000256" key="2">
    <source>
        <dbReference type="ARBA" id="ARBA00022759"/>
    </source>
</evidence>
<evidence type="ECO:0000313" key="8">
    <source>
        <dbReference type="EMBL" id="SHG40637.1"/>
    </source>
</evidence>
<dbReference type="RefSeq" id="WP_073123295.1">
    <property type="nucleotide sequence ID" value="NZ_BAABCH010000027.1"/>
</dbReference>
<keyword evidence="3" id="KW-0227">DNA damage</keyword>
<dbReference type="GO" id="GO:0016787">
    <property type="term" value="F:hydrolase activity"/>
    <property type="evidence" value="ECO:0007669"/>
    <property type="project" value="UniProtKB-KW"/>
</dbReference>
<feature type="domain" description="DUF1722" evidence="7">
    <location>
        <begin position="307"/>
        <end position="415"/>
    </location>
</feature>
<dbReference type="EMBL" id="FQWX01000001">
    <property type="protein sequence ID" value="SHG40637.1"/>
    <property type="molecule type" value="Genomic_DNA"/>
</dbReference>
<evidence type="ECO:0000256" key="5">
    <source>
        <dbReference type="ARBA" id="ARBA00022801"/>
    </source>
</evidence>
<dbReference type="GO" id="GO:0004519">
    <property type="term" value="F:endonuclease activity"/>
    <property type="evidence" value="ECO:0007669"/>
    <property type="project" value="UniProtKB-KW"/>
</dbReference>
<dbReference type="GO" id="GO:0009411">
    <property type="term" value="P:response to UV"/>
    <property type="evidence" value="ECO:0007669"/>
    <property type="project" value="InterPro"/>
</dbReference>
<dbReference type="Gene3D" id="3.20.20.150">
    <property type="entry name" value="Divalent-metal-dependent TIM barrel enzymes"/>
    <property type="match status" value="1"/>
</dbReference>
<dbReference type="InterPro" id="IPR004601">
    <property type="entry name" value="UvdE"/>
</dbReference>
<keyword evidence="6" id="KW-0234">DNA repair</keyword>
<dbReference type="OrthoDB" id="9782576at2"/>
<dbReference type="GO" id="GO:0006289">
    <property type="term" value="P:nucleotide-excision repair"/>
    <property type="evidence" value="ECO:0007669"/>
    <property type="project" value="InterPro"/>
</dbReference>
<dbReference type="AlphaFoldDB" id="A0A1M5JJB4"/>
<dbReference type="PANTHER" id="PTHR31290">
    <property type="entry name" value="UV-DAMAGE ENDONUCLEASE"/>
    <property type="match status" value="1"/>
</dbReference>